<dbReference type="HOGENOM" id="CLU_643252_0_0_1"/>
<dbReference type="Proteomes" id="UP000009168">
    <property type="component" value="Unassembled WGS sequence"/>
</dbReference>
<organism evidence="2 3">
    <name type="scientific">Tetrahymena thermophila (strain SB210)</name>
    <dbReference type="NCBI Taxonomy" id="312017"/>
    <lineage>
        <taxon>Eukaryota</taxon>
        <taxon>Sar</taxon>
        <taxon>Alveolata</taxon>
        <taxon>Ciliophora</taxon>
        <taxon>Intramacronucleata</taxon>
        <taxon>Oligohymenophorea</taxon>
        <taxon>Hymenostomatida</taxon>
        <taxon>Tetrahymenina</taxon>
        <taxon>Tetrahymenidae</taxon>
        <taxon>Tetrahymena</taxon>
    </lineage>
</organism>
<name>Q245L1_TETTS</name>
<keyword evidence="3" id="KW-1185">Reference proteome</keyword>
<dbReference type="KEGG" id="tet:TTHERM_00248370"/>
<dbReference type="InParanoid" id="Q245L1"/>
<dbReference type="EMBL" id="GG662474">
    <property type="protein sequence ID" value="EAS03622.2"/>
    <property type="molecule type" value="Genomic_DNA"/>
</dbReference>
<feature type="region of interest" description="Disordered" evidence="1">
    <location>
        <begin position="198"/>
        <end position="217"/>
    </location>
</feature>
<proteinExistence type="predicted"/>
<evidence type="ECO:0000313" key="2">
    <source>
        <dbReference type="EMBL" id="EAS03622.2"/>
    </source>
</evidence>
<sequence>MECQLEKKSLNSNTASLDHRQEPLIKRNKGPRIGDLLKKRKLRLLRKEEKTKIKADELVLKSVVDQQIEQISNEEEEEDEFDRELHTKEECNLHQEKIKKIQNLKEKANKCFSFEMYQEQYDLKYACKNKSYQSYCHKNVKTQNLNDQNEDSQKPFKKIKFFDSYAKKKIEKSDSKQKNIYEMCHSLVKEYLVEGGEEEEDSKFQVSNNSEESDHSNMDQEVYQKIIEDQYQQFEDATKRKKKIKRVLTYQEKHNELVKAASKYQQIKFPNQKKGFKKGSFQFVSKQVFLQQQQQQDNTTMPIHNSQINVGNNFTIHSNIQTLNPQLQQFQQQNQQQQNQQNHNTQYQPHYQQQDIIMHDQGPEYLLKKVRLLEGCNKYLDKISWEAPEEELDKVNLKDLQKYIFYKIFLFFNFQQNSKQNQSQIFSSFLFCVQILQHNLKFIDEFIIKFHIFEYKIQQYLMKNKCNSDSAKKFISIIIQQDNYRLFFQINKVSSICKKNQLDLYQFKQYKISHLQQSS</sequence>
<reference evidence="3" key="1">
    <citation type="journal article" date="2006" name="PLoS Biol.">
        <title>Macronuclear genome sequence of the ciliate Tetrahymena thermophila, a model eukaryote.</title>
        <authorList>
            <person name="Eisen J.A."/>
            <person name="Coyne R.S."/>
            <person name="Wu M."/>
            <person name="Wu D."/>
            <person name="Thiagarajan M."/>
            <person name="Wortman J.R."/>
            <person name="Badger J.H."/>
            <person name="Ren Q."/>
            <person name="Amedeo P."/>
            <person name="Jones K.M."/>
            <person name="Tallon L.J."/>
            <person name="Delcher A.L."/>
            <person name="Salzberg S.L."/>
            <person name="Silva J.C."/>
            <person name="Haas B.J."/>
            <person name="Majoros W.H."/>
            <person name="Farzad M."/>
            <person name="Carlton J.M."/>
            <person name="Smith R.K. Jr."/>
            <person name="Garg J."/>
            <person name="Pearlman R.E."/>
            <person name="Karrer K.M."/>
            <person name="Sun L."/>
            <person name="Manning G."/>
            <person name="Elde N.C."/>
            <person name="Turkewitz A.P."/>
            <person name="Asai D.J."/>
            <person name="Wilkes D.E."/>
            <person name="Wang Y."/>
            <person name="Cai H."/>
            <person name="Collins K."/>
            <person name="Stewart B.A."/>
            <person name="Lee S.R."/>
            <person name="Wilamowska K."/>
            <person name="Weinberg Z."/>
            <person name="Ruzzo W.L."/>
            <person name="Wloga D."/>
            <person name="Gaertig J."/>
            <person name="Frankel J."/>
            <person name="Tsao C.-C."/>
            <person name="Gorovsky M.A."/>
            <person name="Keeling P.J."/>
            <person name="Waller R.F."/>
            <person name="Patron N.J."/>
            <person name="Cherry J.M."/>
            <person name="Stover N.A."/>
            <person name="Krieger C.J."/>
            <person name="del Toro C."/>
            <person name="Ryder H.F."/>
            <person name="Williamson S.C."/>
            <person name="Barbeau R.A."/>
            <person name="Hamilton E.P."/>
            <person name="Orias E."/>
        </authorList>
    </citation>
    <scope>NUCLEOTIDE SEQUENCE [LARGE SCALE GENOMIC DNA]</scope>
    <source>
        <strain evidence="3">SB210</strain>
    </source>
</reference>
<gene>
    <name evidence="2" type="ORF">TTHERM_00248370</name>
</gene>
<dbReference type="AlphaFoldDB" id="Q245L1"/>
<dbReference type="GeneID" id="7824054"/>
<evidence type="ECO:0000256" key="1">
    <source>
        <dbReference type="SAM" id="MobiDB-lite"/>
    </source>
</evidence>
<evidence type="ECO:0000313" key="3">
    <source>
        <dbReference type="Proteomes" id="UP000009168"/>
    </source>
</evidence>
<dbReference type="RefSeq" id="XP_001023867.2">
    <property type="nucleotide sequence ID" value="XM_001023867.2"/>
</dbReference>
<protein>
    <submittedName>
        <fullName evidence="2">Uncharacterized protein</fullName>
    </submittedName>
</protein>
<accession>Q245L1</accession>
<feature type="region of interest" description="Disordered" evidence="1">
    <location>
        <begin position="1"/>
        <end position="30"/>
    </location>
</feature>